<dbReference type="AlphaFoldDB" id="A0A3M2LJP1"/>
<proteinExistence type="predicted"/>
<keyword evidence="3" id="KW-1185">Reference proteome</keyword>
<keyword evidence="1" id="KW-0472">Membrane</keyword>
<dbReference type="Pfam" id="PF20226">
    <property type="entry name" value="DUF6585"/>
    <property type="match status" value="1"/>
</dbReference>
<feature type="transmembrane region" description="Helical" evidence="1">
    <location>
        <begin position="41"/>
        <end position="74"/>
    </location>
</feature>
<protein>
    <submittedName>
        <fullName evidence="2">Uncharacterized protein</fullName>
    </submittedName>
</protein>
<dbReference type="InterPro" id="IPR046492">
    <property type="entry name" value="DUF6585"/>
</dbReference>
<dbReference type="RefSeq" id="WP_122198980.1">
    <property type="nucleotide sequence ID" value="NZ_JBHSKC010000034.1"/>
</dbReference>
<sequence>MTEQQIGEHAAHADLGAHRAAYPSIAGAQSRHANRVGIAALVMLALCVLCLATGYPALMFVLAVPFLIFAYAYFRYSTMAGRNEGARLDLFERGLTSAFGGGVRAVRYDNTNVLQNIVRYTRYGQTTRITYAYTLTDTAGRQVTLSGGFAHPEQWGPAIQQAVTDAQLPMAVTRLRAGERLDFGPLWLTPTAVGSGTKSVSWTEVDDVKVNSGVVSLRVTGKWLSLSTTSVSRIPNFFVFLALADHLRTNAQARPNP</sequence>
<name>A0A3M2LJP1_9ACTN</name>
<dbReference type="Proteomes" id="UP000282674">
    <property type="component" value="Unassembled WGS sequence"/>
</dbReference>
<evidence type="ECO:0000313" key="3">
    <source>
        <dbReference type="Proteomes" id="UP000282674"/>
    </source>
</evidence>
<dbReference type="OrthoDB" id="4523591at2"/>
<evidence type="ECO:0000313" key="2">
    <source>
        <dbReference type="EMBL" id="RMI37346.1"/>
    </source>
</evidence>
<organism evidence="2 3">
    <name type="scientific">Actinomadura harenae</name>
    <dbReference type="NCBI Taxonomy" id="2483351"/>
    <lineage>
        <taxon>Bacteria</taxon>
        <taxon>Bacillati</taxon>
        <taxon>Actinomycetota</taxon>
        <taxon>Actinomycetes</taxon>
        <taxon>Streptosporangiales</taxon>
        <taxon>Thermomonosporaceae</taxon>
        <taxon>Actinomadura</taxon>
    </lineage>
</organism>
<dbReference type="EMBL" id="RFFG01000109">
    <property type="protein sequence ID" value="RMI37346.1"/>
    <property type="molecule type" value="Genomic_DNA"/>
</dbReference>
<gene>
    <name evidence="2" type="ORF">EBO15_36190</name>
</gene>
<comment type="caution">
    <text evidence="2">The sequence shown here is derived from an EMBL/GenBank/DDBJ whole genome shotgun (WGS) entry which is preliminary data.</text>
</comment>
<keyword evidence="1" id="KW-0812">Transmembrane</keyword>
<evidence type="ECO:0000256" key="1">
    <source>
        <dbReference type="SAM" id="Phobius"/>
    </source>
</evidence>
<accession>A0A3M2LJP1</accession>
<keyword evidence="1" id="KW-1133">Transmembrane helix</keyword>
<reference evidence="2 3" key="1">
    <citation type="submission" date="2018-10" db="EMBL/GenBank/DDBJ databases">
        <title>Isolation from soil.</title>
        <authorList>
            <person name="Hu J."/>
        </authorList>
    </citation>
    <scope>NUCLEOTIDE SEQUENCE [LARGE SCALE GENOMIC DNA]</scope>
    <source>
        <strain evidence="2 3">NEAU-Ht49</strain>
    </source>
</reference>